<dbReference type="GO" id="GO:0012505">
    <property type="term" value="C:endomembrane system"/>
    <property type="evidence" value="ECO:0007669"/>
    <property type="project" value="UniProtKB-SubCell"/>
</dbReference>
<organism evidence="6 7">
    <name type="scientific">Tamaricihabitans halophyticus</name>
    <dbReference type="NCBI Taxonomy" id="1262583"/>
    <lineage>
        <taxon>Bacteria</taxon>
        <taxon>Bacillati</taxon>
        <taxon>Actinomycetota</taxon>
        <taxon>Actinomycetes</taxon>
        <taxon>Pseudonocardiales</taxon>
        <taxon>Pseudonocardiaceae</taxon>
        <taxon>Tamaricihabitans</taxon>
    </lineage>
</organism>
<evidence type="ECO:0000256" key="3">
    <source>
        <dbReference type="ARBA" id="ARBA00022989"/>
    </source>
</evidence>
<name>A0A4R2R669_9PSEU</name>
<evidence type="ECO:0000256" key="5">
    <source>
        <dbReference type="SAM" id="Phobius"/>
    </source>
</evidence>
<keyword evidence="6" id="KW-0489">Methyltransferase</keyword>
<comment type="subcellular location">
    <subcellularLocation>
        <location evidence="1">Endomembrane system</location>
        <topology evidence="1">Multi-pass membrane protein</topology>
    </subcellularLocation>
</comment>
<keyword evidence="7" id="KW-1185">Reference proteome</keyword>
<dbReference type="OrthoDB" id="941586at2"/>
<feature type="transmembrane region" description="Helical" evidence="5">
    <location>
        <begin position="118"/>
        <end position="135"/>
    </location>
</feature>
<gene>
    <name evidence="6" type="ORF">EV191_1011272</name>
</gene>
<keyword evidence="3 5" id="KW-1133">Transmembrane helix</keyword>
<dbReference type="AlphaFoldDB" id="A0A4R2R669"/>
<keyword evidence="4 5" id="KW-0472">Membrane</keyword>
<dbReference type="GO" id="GO:0032259">
    <property type="term" value="P:methylation"/>
    <property type="evidence" value="ECO:0007669"/>
    <property type="project" value="UniProtKB-KW"/>
</dbReference>
<keyword evidence="6" id="KW-0808">Transferase</keyword>
<accession>A0A4R2R669</accession>
<dbReference type="GO" id="GO:0008168">
    <property type="term" value="F:methyltransferase activity"/>
    <property type="evidence" value="ECO:0007669"/>
    <property type="project" value="UniProtKB-KW"/>
</dbReference>
<dbReference type="Gene3D" id="1.20.120.1630">
    <property type="match status" value="1"/>
</dbReference>
<dbReference type="Proteomes" id="UP000294911">
    <property type="component" value="Unassembled WGS sequence"/>
</dbReference>
<evidence type="ECO:0000256" key="1">
    <source>
        <dbReference type="ARBA" id="ARBA00004127"/>
    </source>
</evidence>
<evidence type="ECO:0000256" key="4">
    <source>
        <dbReference type="ARBA" id="ARBA00023136"/>
    </source>
</evidence>
<dbReference type="EMBL" id="SLXQ01000001">
    <property type="protein sequence ID" value="TCP57318.1"/>
    <property type="molecule type" value="Genomic_DNA"/>
</dbReference>
<keyword evidence="2 5" id="KW-0812">Transmembrane</keyword>
<feature type="transmembrane region" description="Helical" evidence="5">
    <location>
        <begin position="90"/>
        <end position="112"/>
    </location>
</feature>
<dbReference type="InterPro" id="IPR007318">
    <property type="entry name" value="Phopholipid_MeTrfase"/>
</dbReference>
<dbReference type="Pfam" id="PF04191">
    <property type="entry name" value="PEMT"/>
    <property type="match status" value="1"/>
</dbReference>
<protein>
    <submittedName>
        <fullName evidence="6">Protein-S-isoprenylcysteine O-methyltransferase Ste14</fullName>
    </submittedName>
</protein>
<proteinExistence type="predicted"/>
<dbReference type="RefSeq" id="WP_132875808.1">
    <property type="nucleotide sequence ID" value="NZ_SLXQ01000001.1"/>
</dbReference>
<evidence type="ECO:0000313" key="6">
    <source>
        <dbReference type="EMBL" id="TCP57318.1"/>
    </source>
</evidence>
<reference evidence="6 7" key="1">
    <citation type="submission" date="2019-03" db="EMBL/GenBank/DDBJ databases">
        <title>Genomic Encyclopedia of Type Strains, Phase IV (KMG-IV): sequencing the most valuable type-strain genomes for metagenomic binning, comparative biology and taxonomic classification.</title>
        <authorList>
            <person name="Goeker M."/>
        </authorList>
    </citation>
    <scope>NUCLEOTIDE SEQUENCE [LARGE SCALE GENOMIC DNA]</scope>
    <source>
        <strain evidence="6 7">DSM 45765</strain>
    </source>
</reference>
<evidence type="ECO:0000313" key="7">
    <source>
        <dbReference type="Proteomes" id="UP000294911"/>
    </source>
</evidence>
<feature type="transmembrane region" description="Helical" evidence="5">
    <location>
        <begin position="46"/>
        <end position="70"/>
    </location>
</feature>
<comment type="caution">
    <text evidence="6">The sequence shown here is derived from an EMBL/GenBank/DDBJ whole genome shotgun (WGS) entry which is preliminary data.</text>
</comment>
<evidence type="ECO:0000256" key="2">
    <source>
        <dbReference type="ARBA" id="ARBA00022692"/>
    </source>
</evidence>
<sequence length="184" mass="20184">MRRAKATLGSAVFLVAAPGTVAVLIPWLLSGWQFRDPQPWWTPVWVQVIGGLLIAIGAAGLVHAFGKFVVEGFGTPSPSAPPNRLVVGGLYRFVRNPMYVTVLAAILGQALLFGQWGLALYAAITWCGVAAFVRWREEPALARRFGADYTAYRKAVRAWWPRLRPWDPGELGPERVIAARGQFG</sequence>